<organism evidence="2 3">
    <name type="scientific">Salinomyces thailandicus</name>
    <dbReference type="NCBI Taxonomy" id="706561"/>
    <lineage>
        <taxon>Eukaryota</taxon>
        <taxon>Fungi</taxon>
        <taxon>Dikarya</taxon>
        <taxon>Ascomycota</taxon>
        <taxon>Pezizomycotina</taxon>
        <taxon>Dothideomycetes</taxon>
        <taxon>Dothideomycetidae</taxon>
        <taxon>Mycosphaerellales</taxon>
        <taxon>Teratosphaeriaceae</taxon>
        <taxon>Salinomyces</taxon>
    </lineage>
</organism>
<comment type="caution">
    <text evidence="2">The sequence shown here is derived from an EMBL/GenBank/DDBJ whole genome shotgun (WGS) entry which is preliminary data.</text>
</comment>
<dbReference type="EMBL" id="NAJL01000005">
    <property type="protein sequence ID" value="TKA32385.1"/>
    <property type="molecule type" value="Genomic_DNA"/>
</dbReference>
<proteinExistence type="predicted"/>
<accession>A0A4U0UDG7</accession>
<name>A0A4U0UDG7_9PEZI</name>
<protein>
    <recommendedName>
        <fullName evidence="1">Serine hydrolase domain-containing protein</fullName>
    </recommendedName>
</protein>
<evidence type="ECO:0000313" key="2">
    <source>
        <dbReference type="EMBL" id="TKA32385.1"/>
    </source>
</evidence>
<feature type="domain" description="Serine hydrolase" evidence="1">
    <location>
        <begin position="16"/>
        <end position="123"/>
    </location>
</feature>
<dbReference type="Pfam" id="PF03959">
    <property type="entry name" value="FSH1"/>
    <property type="match status" value="1"/>
</dbReference>
<dbReference type="Proteomes" id="UP000308549">
    <property type="component" value="Unassembled WGS sequence"/>
</dbReference>
<dbReference type="InterPro" id="IPR005645">
    <property type="entry name" value="FSH-like_dom"/>
</dbReference>
<gene>
    <name evidence="2" type="ORF">B0A50_01491</name>
</gene>
<keyword evidence="3" id="KW-1185">Reference proteome</keyword>
<dbReference type="SUPFAM" id="SSF53474">
    <property type="entry name" value="alpha/beta-Hydrolases"/>
    <property type="match status" value="1"/>
</dbReference>
<dbReference type="AlphaFoldDB" id="A0A4U0UDG7"/>
<dbReference type="InterPro" id="IPR029058">
    <property type="entry name" value="AB_hydrolase_fold"/>
</dbReference>
<sequence>MCASLLLRQQDRARLFGVKHPAVKTHYRFAVLFAGSGPLVSLDPTLLKSPALVDASQIGQVEANSPVTYEGTRHVLHLPTLHIHGLQDQGLSRHRQFLKTYFQDDSTRVVTWDGDHRIPVRSGDVARVVEQIVDIARQTGVIGGGLDQNDRDARAVL</sequence>
<evidence type="ECO:0000313" key="3">
    <source>
        <dbReference type="Proteomes" id="UP000308549"/>
    </source>
</evidence>
<dbReference type="Gene3D" id="3.40.50.1820">
    <property type="entry name" value="alpha/beta hydrolase"/>
    <property type="match status" value="1"/>
</dbReference>
<dbReference type="OrthoDB" id="414698at2759"/>
<evidence type="ECO:0000259" key="1">
    <source>
        <dbReference type="Pfam" id="PF03959"/>
    </source>
</evidence>
<reference evidence="2 3" key="1">
    <citation type="submission" date="2017-03" db="EMBL/GenBank/DDBJ databases">
        <title>Genomes of endolithic fungi from Antarctica.</title>
        <authorList>
            <person name="Coleine C."/>
            <person name="Masonjones S."/>
            <person name="Stajich J.E."/>
        </authorList>
    </citation>
    <scope>NUCLEOTIDE SEQUENCE [LARGE SCALE GENOMIC DNA]</scope>
    <source>
        <strain evidence="2 3">CCFEE 6315</strain>
    </source>
</reference>